<organism evidence="2 3">
    <name type="scientific">Apiospora aurea</name>
    <dbReference type="NCBI Taxonomy" id="335848"/>
    <lineage>
        <taxon>Eukaryota</taxon>
        <taxon>Fungi</taxon>
        <taxon>Dikarya</taxon>
        <taxon>Ascomycota</taxon>
        <taxon>Pezizomycotina</taxon>
        <taxon>Sordariomycetes</taxon>
        <taxon>Xylariomycetidae</taxon>
        <taxon>Amphisphaeriales</taxon>
        <taxon>Apiosporaceae</taxon>
        <taxon>Apiospora</taxon>
    </lineage>
</organism>
<dbReference type="RefSeq" id="XP_066703568.1">
    <property type="nucleotide sequence ID" value="XM_066840941.1"/>
</dbReference>
<reference evidence="2 3" key="1">
    <citation type="submission" date="2023-01" db="EMBL/GenBank/DDBJ databases">
        <title>Analysis of 21 Apiospora genomes using comparative genomics revels a genus with tremendous synthesis potential of carbohydrate active enzymes and secondary metabolites.</title>
        <authorList>
            <person name="Sorensen T."/>
        </authorList>
    </citation>
    <scope>NUCLEOTIDE SEQUENCE [LARGE SCALE GENOMIC DNA]</scope>
    <source>
        <strain evidence="2 3">CBS 24483</strain>
    </source>
</reference>
<keyword evidence="1" id="KW-0812">Transmembrane</keyword>
<dbReference type="Pfam" id="PF17784">
    <property type="entry name" value="Sulfotransfer_4"/>
    <property type="match status" value="1"/>
</dbReference>
<keyword evidence="1" id="KW-1133">Transmembrane helix</keyword>
<dbReference type="InterPro" id="IPR027417">
    <property type="entry name" value="P-loop_NTPase"/>
</dbReference>
<dbReference type="PANTHER" id="PTHR36978">
    <property type="entry name" value="P-LOOP CONTAINING NUCLEOTIDE TRIPHOSPHATE HYDROLASE"/>
    <property type="match status" value="1"/>
</dbReference>
<evidence type="ECO:0000256" key="1">
    <source>
        <dbReference type="SAM" id="Phobius"/>
    </source>
</evidence>
<protein>
    <submittedName>
        <fullName evidence="2">P-loop containing nucleoside triphosphate hydrolase protein</fullName>
    </submittedName>
</protein>
<accession>A0ABR1QND0</accession>
<proteinExistence type="predicted"/>
<dbReference type="EMBL" id="JAQQWE010000003">
    <property type="protein sequence ID" value="KAK7959865.1"/>
    <property type="molecule type" value="Genomic_DNA"/>
</dbReference>
<dbReference type="Proteomes" id="UP001391051">
    <property type="component" value="Unassembled WGS sequence"/>
</dbReference>
<comment type="caution">
    <text evidence="2">The sequence shown here is derived from an EMBL/GenBank/DDBJ whole genome shotgun (WGS) entry which is preliminary data.</text>
</comment>
<name>A0ABR1QND0_9PEZI</name>
<feature type="transmembrane region" description="Helical" evidence="1">
    <location>
        <begin position="241"/>
        <end position="264"/>
    </location>
</feature>
<evidence type="ECO:0000313" key="3">
    <source>
        <dbReference type="Proteomes" id="UP001391051"/>
    </source>
</evidence>
<dbReference type="GeneID" id="92074003"/>
<dbReference type="GO" id="GO:0016787">
    <property type="term" value="F:hydrolase activity"/>
    <property type="evidence" value="ECO:0007669"/>
    <property type="project" value="UniProtKB-KW"/>
</dbReference>
<sequence>MGGVPSKPDYSKSLRVIGAGFPRTGTSSMQLALERLLDGPVAHGGSHMVSNGKDFGSKWGGACLTRRAGDRERTLKLVREGIRGFVGCTDVPCLWFLEELLELHPGVKVVLVTREPEKWHPSLKGVFGHIEGWWLPLVVCIHPGLRWMPVMVSEFARQIRLLMGDSYDHHTFGPGELLSAVEFLPAYQDWVKSVVPKEQLLVMSLKEGWEPLCKFLDKPVPDEPFPKVNDAAAADATAAKAFGMLGLMWMGILSTVGAGVYASLNMWRR</sequence>
<keyword evidence="1" id="KW-0472">Membrane</keyword>
<evidence type="ECO:0000313" key="2">
    <source>
        <dbReference type="EMBL" id="KAK7959865.1"/>
    </source>
</evidence>
<dbReference type="InterPro" id="IPR040632">
    <property type="entry name" value="Sulfotransfer_4"/>
</dbReference>
<keyword evidence="2" id="KW-0378">Hydrolase</keyword>
<gene>
    <name evidence="2" type="ORF">PG986_004719</name>
</gene>
<dbReference type="Gene3D" id="3.40.50.300">
    <property type="entry name" value="P-loop containing nucleotide triphosphate hydrolases"/>
    <property type="match status" value="1"/>
</dbReference>
<dbReference type="SUPFAM" id="SSF52540">
    <property type="entry name" value="P-loop containing nucleoside triphosphate hydrolases"/>
    <property type="match status" value="1"/>
</dbReference>
<dbReference type="PANTHER" id="PTHR36978:SF3">
    <property type="entry name" value="P-LOOP CONTAINING NUCLEOSIDE TRIPHOSPHATE HYDROLASE PROTEIN"/>
    <property type="match status" value="1"/>
</dbReference>
<keyword evidence="3" id="KW-1185">Reference proteome</keyword>